<evidence type="ECO:0000313" key="1">
    <source>
        <dbReference type="EMBL" id="KAJ0052216.1"/>
    </source>
</evidence>
<organism evidence="1 2">
    <name type="scientific">Pistacia integerrima</name>
    <dbReference type="NCBI Taxonomy" id="434235"/>
    <lineage>
        <taxon>Eukaryota</taxon>
        <taxon>Viridiplantae</taxon>
        <taxon>Streptophyta</taxon>
        <taxon>Embryophyta</taxon>
        <taxon>Tracheophyta</taxon>
        <taxon>Spermatophyta</taxon>
        <taxon>Magnoliopsida</taxon>
        <taxon>eudicotyledons</taxon>
        <taxon>Gunneridae</taxon>
        <taxon>Pentapetalae</taxon>
        <taxon>rosids</taxon>
        <taxon>malvids</taxon>
        <taxon>Sapindales</taxon>
        <taxon>Anacardiaceae</taxon>
        <taxon>Pistacia</taxon>
    </lineage>
</organism>
<gene>
    <name evidence="1" type="ORF">Pint_00147</name>
</gene>
<sequence>MGDLLSIIFACCSLAIMFEMMLLILCSFRGFQNLKRFKIDGHRHSPAHILFALFYLNPFEDLQDYLVFFEVVTSPVGVTRWYQRLPNAHRKVLWTCVEDNQSSIPRSSVRRRIIEMKYKQRLLTAAKIILEEDARGGLSFGNSTDVGVTATLKHHQMEGICWLIRRYLLGVNVILGDEMGLGKTLQAISLLSYLKMNQMSLGPFLVLCPLSVTDGWVLEMAKFTPKLKVLKYVGEKEHRRSLRKTMYEQVKEKSSSDVSSLPFDILLTTYDIVLMDQDFLSQIPWHYAIIDEAQRLKNPSSVLYKVLRKRFVMPRRLLMTGTPIQNNLSELWALMHFCMPSVFGTLEEFLSTFNEAGHSLSGYFLIS</sequence>
<comment type="caution">
    <text evidence="1">The sequence shown here is derived from an EMBL/GenBank/DDBJ whole genome shotgun (WGS) entry which is preliminary data.</text>
</comment>
<keyword evidence="2" id="KW-1185">Reference proteome</keyword>
<accession>A0ACC0ZHF1</accession>
<protein>
    <submittedName>
        <fullName evidence="1">Uncharacterized protein</fullName>
    </submittedName>
</protein>
<dbReference type="EMBL" id="CM047736">
    <property type="protein sequence ID" value="KAJ0052216.1"/>
    <property type="molecule type" value="Genomic_DNA"/>
</dbReference>
<name>A0ACC0ZHF1_9ROSI</name>
<reference evidence="2" key="1">
    <citation type="journal article" date="2023" name="G3 (Bethesda)">
        <title>Genome assembly and association tests identify interacting loci associated with vigor, precocity, and sex in interspecific pistachio rootstocks.</title>
        <authorList>
            <person name="Palmer W."/>
            <person name="Jacygrad E."/>
            <person name="Sagayaradj S."/>
            <person name="Cavanaugh K."/>
            <person name="Han R."/>
            <person name="Bertier L."/>
            <person name="Beede B."/>
            <person name="Kafkas S."/>
            <person name="Golino D."/>
            <person name="Preece J."/>
            <person name="Michelmore R."/>
        </authorList>
    </citation>
    <scope>NUCLEOTIDE SEQUENCE [LARGE SCALE GENOMIC DNA]</scope>
</reference>
<proteinExistence type="predicted"/>
<dbReference type="Proteomes" id="UP001163603">
    <property type="component" value="Chromosome 1"/>
</dbReference>
<evidence type="ECO:0000313" key="2">
    <source>
        <dbReference type="Proteomes" id="UP001163603"/>
    </source>
</evidence>